<evidence type="ECO:0000259" key="4">
    <source>
        <dbReference type="PROSITE" id="PS51387"/>
    </source>
</evidence>
<dbReference type="PANTHER" id="PTHR13878">
    <property type="entry name" value="GULONOLACTONE OXIDASE"/>
    <property type="match status" value="1"/>
</dbReference>
<dbReference type="Pfam" id="PF01565">
    <property type="entry name" value="FAD_binding_4"/>
    <property type="match status" value="1"/>
</dbReference>
<dbReference type="GO" id="GO:0071949">
    <property type="term" value="F:FAD binding"/>
    <property type="evidence" value="ECO:0007669"/>
    <property type="project" value="InterPro"/>
</dbReference>
<dbReference type="InterPro" id="IPR036318">
    <property type="entry name" value="FAD-bd_PCMH-like_sf"/>
</dbReference>
<dbReference type="InterPro" id="IPR050432">
    <property type="entry name" value="FAD-linked_Oxidoreductases_BP"/>
</dbReference>
<evidence type="ECO:0000256" key="1">
    <source>
        <dbReference type="ARBA" id="ARBA00005466"/>
    </source>
</evidence>
<comment type="caution">
    <text evidence="5">The sequence shown here is derived from an EMBL/GenBank/DDBJ whole genome shotgun (WGS) entry which is preliminary data.</text>
</comment>
<keyword evidence="2" id="KW-0560">Oxidoreductase</keyword>
<dbReference type="InterPro" id="IPR012951">
    <property type="entry name" value="BBE"/>
</dbReference>
<dbReference type="AlphaFoldDB" id="A0A3D8Q6S9"/>
<feature type="domain" description="FAD-binding PCMH-type" evidence="4">
    <location>
        <begin position="118"/>
        <end position="304"/>
    </location>
</feature>
<evidence type="ECO:0000256" key="3">
    <source>
        <dbReference type="SAM" id="SignalP"/>
    </source>
</evidence>
<feature type="chain" id="PRO_5017791397" description="FAD-binding PCMH-type domain-containing protein" evidence="3">
    <location>
        <begin position="21"/>
        <end position="591"/>
    </location>
</feature>
<dbReference type="Proteomes" id="UP000256328">
    <property type="component" value="Unassembled WGS sequence"/>
</dbReference>
<dbReference type="Gene3D" id="3.30.465.10">
    <property type="match status" value="2"/>
</dbReference>
<dbReference type="InterPro" id="IPR016169">
    <property type="entry name" value="FAD-bd_PCMH_sub2"/>
</dbReference>
<dbReference type="GO" id="GO:0016491">
    <property type="term" value="F:oxidoreductase activity"/>
    <property type="evidence" value="ECO:0007669"/>
    <property type="project" value="UniProtKB-KW"/>
</dbReference>
<name>A0A3D8Q6S9_9HELO</name>
<evidence type="ECO:0000313" key="5">
    <source>
        <dbReference type="EMBL" id="RDW57397.1"/>
    </source>
</evidence>
<dbReference type="EMBL" id="PDLN01000023">
    <property type="protein sequence ID" value="RDW57397.1"/>
    <property type="molecule type" value="Genomic_DNA"/>
</dbReference>
<keyword evidence="3" id="KW-0732">Signal</keyword>
<accession>A0A3D8Q6S9</accession>
<sequence length="591" mass="63533">MVSLNHLLIATAIFSASASAQNTSNHCKYVPTDPEWPSSAEWDNLNQTISGQLIAVQPVAISCYPGPLFNNDTCTEVNSKWTKCAWQAEQPAGFCIDTGTLTCPPIVPPAVAGQNCTLGNNPKYVVNATCPAHVTAGIKFAQKNNIRLVVKTTGHDFLHRSEGFGSLEIWMRYHRTGIDFQKTFQSTSGCQKSNWTGSALKVGGGYQWSDVYAVAQENNIIVVGGGAVSIGAIGGWMQGGGYGPAAHEYGAGADQVLEAQVALADGSIITANACQNTDIYTGIRGGGPSTYGVVLSATYKTYPMVSTLTQSLFIPFTRATRSTYLDSLAVLYSSFPDLSDAGYAVFGFWGQSDASLHGSSPPGYFHTAVLFNTTVAKAQAAFDPVGQKLAAVGLNFTQTWTTYPDYWSLFSVMSATADDPGFPLGVEYARFFDKKALQGNATSLRDMLEVVAGAPEDGAIHSAACMAGGKVYKNFNDPYSGANPGWHLANCLQITQRSWASDESPALIASIKNDVTNVKGEAMMAFSPGTGTYMNEAGREDPHWKENFYGINYDRFLKIKKNRDPKSVFYCPTCVGSDEWAEDTTGRLCRV</sequence>
<evidence type="ECO:0000256" key="2">
    <source>
        <dbReference type="ARBA" id="ARBA00023002"/>
    </source>
</evidence>
<evidence type="ECO:0000313" key="6">
    <source>
        <dbReference type="Proteomes" id="UP000256328"/>
    </source>
</evidence>
<dbReference type="InterPro" id="IPR006094">
    <property type="entry name" value="Oxid_FAD_bind_N"/>
</dbReference>
<dbReference type="PANTHER" id="PTHR13878:SF91">
    <property type="entry name" value="FAD BINDING DOMAIN PROTEIN (AFU_ORTHOLOGUE AFUA_6G12070)-RELATED"/>
    <property type="match status" value="1"/>
</dbReference>
<reference evidence="5 6" key="1">
    <citation type="journal article" date="2018" name="IMA Fungus">
        <title>IMA Genome-F 9: Draft genome sequence of Annulohypoxylon stygium, Aspergillus mulundensis, Berkeleyomyces basicola (syn. Thielaviopsis basicola), Ceratocystis smalleyi, two Cercospora beticola strains, Coleophoma cylindrospora, Fusarium fracticaudum, Phialophora cf. hyalina, and Morchella septimelata.</title>
        <authorList>
            <person name="Wingfield B.D."/>
            <person name="Bills G.F."/>
            <person name="Dong Y."/>
            <person name="Huang W."/>
            <person name="Nel W.J."/>
            <person name="Swalarsk-Parry B.S."/>
            <person name="Vaghefi N."/>
            <person name="Wilken P.M."/>
            <person name="An Z."/>
            <person name="de Beer Z.W."/>
            <person name="De Vos L."/>
            <person name="Chen L."/>
            <person name="Duong T.A."/>
            <person name="Gao Y."/>
            <person name="Hammerbacher A."/>
            <person name="Kikkert J.R."/>
            <person name="Li Y."/>
            <person name="Li H."/>
            <person name="Li K."/>
            <person name="Li Q."/>
            <person name="Liu X."/>
            <person name="Ma X."/>
            <person name="Naidoo K."/>
            <person name="Pethybridge S.J."/>
            <person name="Sun J."/>
            <person name="Steenkamp E.T."/>
            <person name="van der Nest M.A."/>
            <person name="van Wyk S."/>
            <person name="Wingfield M.J."/>
            <person name="Xiong C."/>
            <person name="Yue Q."/>
            <person name="Zhang X."/>
        </authorList>
    </citation>
    <scope>NUCLEOTIDE SEQUENCE [LARGE SCALE GENOMIC DNA]</scope>
    <source>
        <strain evidence="5 6">BP5796</strain>
    </source>
</reference>
<comment type="similarity">
    <text evidence="1">Belongs to the oxygen-dependent FAD-linked oxidoreductase family.</text>
</comment>
<dbReference type="SUPFAM" id="SSF56176">
    <property type="entry name" value="FAD-binding/transporter-associated domain-like"/>
    <property type="match status" value="1"/>
</dbReference>
<dbReference type="OrthoDB" id="9983560at2759"/>
<protein>
    <recommendedName>
        <fullName evidence="4">FAD-binding PCMH-type domain-containing protein</fullName>
    </recommendedName>
</protein>
<keyword evidence="6" id="KW-1185">Reference proteome</keyword>
<proteinExistence type="inferred from homology"/>
<dbReference type="PROSITE" id="PS51387">
    <property type="entry name" value="FAD_PCMH"/>
    <property type="match status" value="1"/>
</dbReference>
<organism evidence="5 6">
    <name type="scientific">Coleophoma crateriformis</name>
    <dbReference type="NCBI Taxonomy" id="565419"/>
    <lineage>
        <taxon>Eukaryota</taxon>
        <taxon>Fungi</taxon>
        <taxon>Dikarya</taxon>
        <taxon>Ascomycota</taxon>
        <taxon>Pezizomycotina</taxon>
        <taxon>Leotiomycetes</taxon>
        <taxon>Helotiales</taxon>
        <taxon>Dermateaceae</taxon>
        <taxon>Coleophoma</taxon>
    </lineage>
</organism>
<feature type="signal peptide" evidence="3">
    <location>
        <begin position="1"/>
        <end position="20"/>
    </location>
</feature>
<gene>
    <name evidence="5" type="ORF">BP5796_12847</name>
</gene>
<dbReference type="Pfam" id="PF08031">
    <property type="entry name" value="BBE"/>
    <property type="match status" value="1"/>
</dbReference>
<dbReference type="InterPro" id="IPR016166">
    <property type="entry name" value="FAD-bd_PCMH"/>
</dbReference>